<feature type="region of interest" description="Disordered" evidence="1">
    <location>
        <begin position="1"/>
        <end position="67"/>
    </location>
</feature>
<proteinExistence type="predicted"/>
<dbReference type="Proteomes" id="UP000007264">
    <property type="component" value="Unassembled WGS sequence"/>
</dbReference>
<organism evidence="2 3">
    <name type="scientific">Coccomyxa subellipsoidea (strain C-169)</name>
    <name type="common">Green microalga</name>
    <dbReference type="NCBI Taxonomy" id="574566"/>
    <lineage>
        <taxon>Eukaryota</taxon>
        <taxon>Viridiplantae</taxon>
        <taxon>Chlorophyta</taxon>
        <taxon>core chlorophytes</taxon>
        <taxon>Trebouxiophyceae</taxon>
        <taxon>Trebouxiophyceae incertae sedis</taxon>
        <taxon>Coccomyxaceae</taxon>
        <taxon>Coccomyxa</taxon>
        <taxon>Coccomyxa subellipsoidea</taxon>
    </lineage>
</organism>
<evidence type="ECO:0000313" key="2">
    <source>
        <dbReference type="EMBL" id="EIE21083.1"/>
    </source>
</evidence>
<keyword evidence="3" id="KW-1185">Reference proteome</keyword>
<evidence type="ECO:0000313" key="3">
    <source>
        <dbReference type="Proteomes" id="UP000007264"/>
    </source>
</evidence>
<dbReference type="RefSeq" id="XP_005645627.1">
    <property type="nucleotide sequence ID" value="XM_005645570.1"/>
</dbReference>
<dbReference type="KEGG" id="csl:COCSUDRAFT_48272"/>
<dbReference type="GeneID" id="17039065"/>
<accession>I0YRR4</accession>
<dbReference type="AlphaFoldDB" id="I0YRR4"/>
<comment type="caution">
    <text evidence="2">The sequence shown here is derived from an EMBL/GenBank/DDBJ whole genome shotgun (WGS) entry which is preliminary data.</text>
</comment>
<dbReference type="EMBL" id="AGSI01000013">
    <property type="protein sequence ID" value="EIE21083.1"/>
    <property type="molecule type" value="Genomic_DNA"/>
</dbReference>
<feature type="region of interest" description="Disordered" evidence="1">
    <location>
        <begin position="110"/>
        <end position="225"/>
    </location>
</feature>
<sequence length="225" mass="23306">MSLVGEAAVENRAAELPSRAASPARWAGRPATESLRKSDSMRSAGNAGQPVSSGDGPPRAKRARREAVTRVWEWLDVSALGEASDGILLQPGSLNTTAHIDRALFCSASAAQGPDEASSKRHEAAGSPANFSLEARGSSTQVTPDAGQPTTEDAPPSGPEATGPGPMEERTGADARPVTRQVSRKRKHDEDLCGEGGSLEALPPARPDQAAEGEESAAVTDHGDR</sequence>
<reference evidence="2 3" key="1">
    <citation type="journal article" date="2012" name="Genome Biol.">
        <title>The genome of the polar eukaryotic microalga coccomyxa subellipsoidea reveals traits of cold adaptation.</title>
        <authorList>
            <person name="Blanc G."/>
            <person name="Agarkova I."/>
            <person name="Grimwood J."/>
            <person name="Kuo A."/>
            <person name="Brueggeman A."/>
            <person name="Dunigan D."/>
            <person name="Gurnon J."/>
            <person name="Ladunga I."/>
            <person name="Lindquist E."/>
            <person name="Lucas S."/>
            <person name="Pangilinan J."/>
            <person name="Proschold T."/>
            <person name="Salamov A."/>
            <person name="Schmutz J."/>
            <person name="Weeks D."/>
            <person name="Yamada T."/>
            <person name="Claverie J.M."/>
            <person name="Grigoriev I."/>
            <person name="Van Etten J."/>
            <person name="Lomsadze A."/>
            <person name="Borodovsky M."/>
        </authorList>
    </citation>
    <scope>NUCLEOTIDE SEQUENCE [LARGE SCALE GENOMIC DNA]</scope>
    <source>
        <strain evidence="2 3">C-169</strain>
    </source>
</reference>
<gene>
    <name evidence="2" type="ORF">COCSUDRAFT_48272</name>
</gene>
<evidence type="ECO:0000256" key="1">
    <source>
        <dbReference type="SAM" id="MobiDB-lite"/>
    </source>
</evidence>
<protein>
    <submittedName>
        <fullName evidence="2">Uncharacterized protein</fullName>
    </submittedName>
</protein>
<dbReference type="OrthoDB" id="10543406at2759"/>
<name>I0YRR4_COCSC</name>
<feature type="compositionally biased region" description="Polar residues" evidence="1">
    <location>
        <begin position="137"/>
        <end position="151"/>
    </location>
</feature>